<feature type="compositionally biased region" description="Polar residues" evidence="1">
    <location>
        <begin position="287"/>
        <end position="300"/>
    </location>
</feature>
<dbReference type="AlphaFoldDB" id="A0A9N9LN65"/>
<feature type="region of interest" description="Disordered" evidence="1">
    <location>
        <begin position="1"/>
        <end position="34"/>
    </location>
</feature>
<dbReference type="OrthoDB" id="10310225at2759"/>
<dbReference type="Proteomes" id="UP000701801">
    <property type="component" value="Unassembled WGS sequence"/>
</dbReference>
<comment type="caution">
    <text evidence="2">The sequence shown here is derived from an EMBL/GenBank/DDBJ whole genome shotgun (WGS) entry which is preliminary data.</text>
</comment>
<evidence type="ECO:0000313" key="3">
    <source>
        <dbReference type="Proteomes" id="UP000701801"/>
    </source>
</evidence>
<keyword evidence="3" id="KW-1185">Reference proteome</keyword>
<accession>A0A9N9LN65</accession>
<feature type="region of interest" description="Disordered" evidence="1">
    <location>
        <begin position="277"/>
        <end position="337"/>
    </location>
</feature>
<evidence type="ECO:0000256" key="1">
    <source>
        <dbReference type="SAM" id="MobiDB-lite"/>
    </source>
</evidence>
<dbReference type="EMBL" id="CAJVRM010000253">
    <property type="protein sequence ID" value="CAG8978365.1"/>
    <property type="molecule type" value="Genomic_DNA"/>
</dbReference>
<feature type="compositionally biased region" description="Polar residues" evidence="1">
    <location>
        <begin position="178"/>
        <end position="190"/>
    </location>
</feature>
<feature type="region of interest" description="Disordered" evidence="1">
    <location>
        <begin position="168"/>
        <end position="199"/>
    </location>
</feature>
<protein>
    <submittedName>
        <fullName evidence="2">Uncharacterized protein</fullName>
    </submittedName>
</protein>
<feature type="compositionally biased region" description="Polar residues" evidence="1">
    <location>
        <begin position="315"/>
        <end position="337"/>
    </location>
</feature>
<gene>
    <name evidence="2" type="ORF">HYALB_00013045</name>
</gene>
<proteinExistence type="predicted"/>
<sequence length="782" mass="85310">MDPNNPGRVQENHQEQPQGSAGRGTTGTPIGFERKKANTYIKEGRRLTTQTVKVNKATTVNNYLQVDNPQNGYGGAEAAEAFMRNWSPLVRGPLKDFGPIGGRRLKHTSSKKLSADETIATPAGYSRTNPTPLTAEQLQELAGGSGQLNDHSNDSYKFRTFNTTPLWARRPQGFNAPSRGTASTSAANSTPLPPVQQHPNIYGAAQQAPNVKIPAPTPSMAGGSGVYRHVGSPYNMTGEEGPTLDPLGYIESAFRPRREYPNEIPPQVLMMGSGVQSRNRAPASGIPQATNPNVRQSAYTGSPYGFGQADDGGSVRTNSDSFGTGSLPNSRDTSYGSNFTMTGIPPPHNAGKLYGDSADMNQLSADMNQLEGNNSGITANGGQGNQESPWGSDNIEGDLTSNMTKDGIARLEHQTIENMRYLREQEDQSEIEDALDTLGVFRGTGLMGIFPILKRHPESASQPQKVRLADWYNGSPNFNIPRPLGTMPGENDQSFTSHVLQRYNQMMADHNMSDSMNGGYAHGAVNHNPGNGTHAASRNRKDEFKPSYMVNGGLRPAVSSILLYQAAHAGIDIQTCKYKGSVSARMVKNALTAPGDNCAVFIKAVDRSVSDWEVFQTINDPVFSYFKKDPIKDKHPYCAITITFMDRAAAERYMNKSIVHGIVLGGHPVNVVWSKDPAAPAEPYERTQSRVLSITGPSSDPLMDINEIKKFLHRNLAFVLVQEDRVFIAAQIVQIDLHFQSIRGQSRQSKTCLEKYLRKGRRRDITVGYGVDPCGMRWAAGF</sequence>
<name>A0A9N9LN65_9HELO</name>
<organism evidence="2 3">
    <name type="scientific">Hymenoscyphus albidus</name>
    <dbReference type="NCBI Taxonomy" id="595503"/>
    <lineage>
        <taxon>Eukaryota</taxon>
        <taxon>Fungi</taxon>
        <taxon>Dikarya</taxon>
        <taxon>Ascomycota</taxon>
        <taxon>Pezizomycotina</taxon>
        <taxon>Leotiomycetes</taxon>
        <taxon>Helotiales</taxon>
        <taxon>Helotiaceae</taxon>
        <taxon>Hymenoscyphus</taxon>
    </lineage>
</organism>
<reference evidence="2" key="1">
    <citation type="submission" date="2021-07" db="EMBL/GenBank/DDBJ databases">
        <authorList>
            <person name="Durling M."/>
        </authorList>
    </citation>
    <scope>NUCLEOTIDE SEQUENCE</scope>
</reference>
<evidence type="ECO:0000313" key="2">
    <source>
        <dbReference type="EMBL" id="CAG8978365.1"/>
    </source>
</evidence>